<feature type="compositionally biased region" description="Low complexity" evidence="1">
    <location>
        <begin position="480"/>
        <end position="492"/>
    </location>
</feature>
<accession>A0A9P5N9C4</accession>
<dbReference type="GO" id="GO:0000307">
    <property type="term" value="C:cyclin-dependent protein kinase holoenzyme complex"/>
    <property type="evidence" value="ECO:0007669"/>
    <property type="project" value="TreeGrafter"/>
</dbReference>
<dbReference type="InterPro" id="IPR013922">
    <property type="entry name" value="Cyclin_PHO80-like"/>
</dbReference>
<dbReference type="PANTHER" id="PTHR15615">
    <property type="match status" value="1"/>
</dbReference>
<dbReference type="GO" id="GO:0016538">
    <property type="term" value="F:cyclin-dependent protein serine/threonine kinase regulator activity"/>
    <property type="evidence" value="ECO:0007669"/>
    <property type="project" value="TreeGrafter"/>
</dbReference>
<dbReference type="CDD" id="cd20557">
    <property type="entry name" value="CYCLIN_ScPCL1-like"/>
    <property type="match status" value="1"/>
</dbReference>
<evidence type="ECO:0008006" key="4">
    <source>
        <dbReference type="Google" id="ProtNLM"/>
    </source>
</evidence>
<feature type="compositionally biased region" description="Polar residues" evidence="1">
    <location>
        <begin position="61"/>
        <end position="70"/>
    </location>
</feature>
<dbReference type="Gene3D" id="1.10.472.10">
    <property type="entry name" value="Cyclin-like"/>
    <property type="match status" value="1"/>
</dbReference>
<proteinExistence type="predicted"/>
<dbReference type="GO" id="GO:0019901">
    <property type="term" value="F:protein kinase binding"/>
    <property type="evidence" value="ECO:0007669"/>
    <property type="project" value="InterPro"/>
</dbReference>
<dbReference type="OrthoDB" id="10250320at2759"/>
<sequence length="603" mass="63905">MAEQHSQRRHPASLIPMAEHNPLLLTLLQRRVSMDMIEYVARQAARVIRVDGDPEPGSPLQCASSTSSEVQALPTPPLSPVKEKSNEQVTTSQPSKDATATEKEAAPLISLERFILHLVRCSNVQVSTLLTTLVYLDRLRSKLPTMAKGMSCTRHRVFLATLIVTAKYLNDSSPKNVHWSNYAVLFDVAEINLMEKQLLYLLDYELRFDEKEVCKHFAPFMTESSLNARVSAVTKVAKAGKARAEAQQYSQSLHTPTDEEPQPPAEAHLAPASSARSRIPSTSFRLTTPARSGTLSASSSAASSLTSAVRGIARKISTAHLRQPAATAALYSSLSTESSSSNSSTSSSSDIASLVDDTGSSSSSSGWASNESDAEDETDLNQAIGIVEPSSSTSQLGRTIPASVALAGPGTMKKPFSMRPIPTHAYKSNGTPNSKNDITPTKARKPSDTSSIHTVTASPLVSRKRTLTSRPETKRQAPGSLKSKPSSSSISSKGKEPVRMPASSTMPSISIQTNSTPSMKLRSGTVALRSSVALYSGPALSHPSGGSATTSSSTTRSVGSIISRMWGAAAANLKAGVSSQSLCSTAAEAEMRPLVSHADGVSA</sequence>
<feature type="compositionally biased region" description="Polar residues" evidence="1">
    <location>
        <begin position="448"/>
        <end position="459"/>
    </location>
</feature>
<feature type="compositionally biased region" description="Polar residues" evidence="1">
    <location>
        <begin position="426"/>
        <end position="439"/>
    </location>
</feature>
<comment type="caution">
    <text evidence="2">The sequence shown here is derived from an EMBL/GenBank/DDBJ whole genome shotgun (WGS) entry which is preliminary data.</text>
</comment>
<feature type="compositionally biased region" description="Low complexity" evidence="1">
    <location>
        <begin position="270"/>
        <end position="283"/>
    </location>
</feature>
<dbReference type="InterPro" id="IPR036915">
    <property type="entry name" value="Cyclin-like_sf"/>
</dbReference>
<dbReference type="AlphaFoldDB" id="A0A9P5N9C4"/>
<protein>
    <recommendedName>
        <fullName evidence="4">Cyclin N-terminal domain-containing protein</fullName>
    </recommendedName>
</protein>
<feature type="region of interest" description="Disordered" evidence="1">
    <location>
        <begin position="406"/>
        <end position="520"/>
    </location>
</feature>
<gene>
    <name evidence="2" type="ORF">CPB84DRAFT_1752453</name>
</gene>
<name>A0A9P5N9C4_GYMJU</name>
<evidence type="ECO:0000256" key="1">
    <source>
        <dbReference type="SAM" id="MobiDB-lite"/>
    </source>
</evidence>
<feature type="compositionally biased region" description="Polar residues" evidence="1">
    <location>
        <begin position="502"/>
        <end position="518"/>
    </location>
</feature>
<dbReference type="Pfam" id="PF08613">
    <property type="entry name" value="Cyclin"/>
    <property type="match status" value="1"/>
</dbReference>
<dbReference type="EMBL" id="JADNYJ010000184">
    <property type="protein sequence ID" value="KAF8876290.1"/>
    <property type="molecule type" value="Genomic_DNA"/>
</dbReference>
<dbReference type="Proteomes" id="UP000724874">
    <property type="component" value="Unassembled WGS sequence"/>
</dbReference>
<feature type="region of interest" description="Disordered" evidence="1">
    <location>
        <begin position="336"/>
        <end position="376"/>
    </location>
</feature>
<feature type="compositionally biased region" description="Polar residues" evidence="1">
    <location>
        <begin position="284"/>
        <end position="293"/>
    </location>
</feature>
<reference evidence="2" key="1">
    <citation type="submission" date="2020-11" db="EMBL/GenBank/DDBJ databases">
        <authorList>
            <consortium name="DOE Joint Genome Institute"/>
            <person name="Ahrendt S."/>
            <person name="Riley R."/>
            <person name="Andreopoulos W."/>
            <person name="LaButti K."/>
            <person name="Pangilinan J."/>
            <person name="Ruiz-duenas F.J."/>
            <person name="Barrasa J.M."/>
            <person name="Sanchez-Garcia M."/>
            <person name="Camarero S."/>
            <person name="Miyauchi S."/>
            <person name="Serrano A."/>
            <person name="Linde D."/>
            <person name="Babiker R."/>
            <person name="Drula E."/>
            <person name="Ayuso-Fernandez I."/>
            <person name="Pacheco R."/>
            <person name="Padilla G."/>
            <person name="Ferreira P."/>
            <person name="Barriuso J."/>
            <person name="Kellner H."/>
            <person name="Castanera R."/>
            <person name="Alfaro M."/>
            <person name="Ramirez L."/>
            <person name="Pisabarro A.G."/>
            <person name="Kuo A."/>
            <person name="Tritt A."/>
            <person name="Lipzen A."/>
            <person name="He G."/>
            <person name="Yan M."/>
            <person name="Ng V."/>
            <person name="Cullen D."/>
            <person name="Martin F."/>
            <person name="Rosso M.-N."/>
            <person name="Henrissat B."/>
            <person name="Hibbett D."/>
            <person name="Martinez A.T."/>
            <person name="Grigoriev I.V."/>
        </authorList>
    </citation>
    <scope>NUCLEOTIDE SEQUENCE</scope>
    <source>
        <strain evidence="2">AH 44721</strain>
    </source>
</reference>
<evidence type="ECO:0000313" key="2">
    <source>
        <dbReference type="EMBL" id="KAF8876290.1"/>
    </source>
</evidence>
<feature type="compositionally biased region" description="Low complexity" evidence="1">
    <location>
        <begin position="336"/>
        <end position="365"/>
    </location>
</feature>
<dbReference type="PANTHER" id="PTHR15615:SF10">
    <property type="entry name" value="PHO85 CYCLIN-2-RELATED"/>
    <property type="match status" value="1"/>
</dbReference>
<dbReference type="GO" id="GO:0005634">
    <property type="term" value="C:nucleus"/>
    <property type="evidence" value="ECO:0007669"/>
    <property type="project" value="TreeGrafter"/>
</dbReference>
<feature type="compositionally biased region" description="Polar residues" evidence="1">
    <location>
        <begin position="87"/>
        <end position="98"/>
    </location>
</feature>
<feature type="region of interest" description="Disordered" evidence="1">
    <location>
        <begin position="244"/>
        <end position="300"/>
    </location>
</feature>
<evidence type="ECO:0000313" key="3">
    <source>
        <dbReference type="Proteomes" id="UP000724874"/>
    </source>
</evidence>
<organism evidence="2 3">
    <name type="scientific">Gymnopilus junonius</name>
    <name type="common">Spectacular rustgill mushroom</name>
    <name type="synonym">Gymnopilus spectabilis subsp. junonius</name>
    <dbReference type="NCBI Taxonomy" id="109634"/>
    <lineage>
        <taxon>Eukaryota</taxon>
        <taxon>Fungi</taxon>
        <taxon>Dikarya</taxon>
        <taxon>Basidiomycota</taxon>
        <taxon>Agaricomycotina</taxon>
        <taxon>Agaricomycetes</taxon>
        <taxon>Agaricomycetidae</taxon>
        <taxon>Agaricales</taxon>
        <taxon>Agaricineae</taxon>
        <taxon>Hymenogastraceae</taxon>
        <taxon>Gymnopilus</taxon>
    </lineage>
</organism>
<dbReference type="SUPFAM" id="SSF47954">
    <property type="entry name" value="Cyclin-like"/>
    <property type="match status" value="1"/>
</dbReference>
<feature type="region of interest" description="Disordered" evidence="1">
    <location>
        <begin position="51"/>
        <end position="102"/>
    </location>
</feature>
<keyword evidence="3" id="KW-1185">Reference proteome</keyword>